<dbReference type="Proteomes" id="UP000285301">
    <property type="component" value="Unassembled WGS sequence"/>
</dbReference>
<comment type="cofactor">
    <cofactor evidence="1">
        <name>Zn(2+)</name>
        <dbReference type="ChEBI" id="CHEBI:29105"/>
    </cofactor>
</comment>
<dbReference type="PROSITE" id="PS51885">
    <property type="entry name" value="NEPRILYSIN"/>
    <property type="match status" value="1"/>
</dbReference>
<keyword evidence="3" id="KW-0645">Protease</keyword>
<keyword evidence="5" id="KW-0378">Hydrolase</keyword>
<dbReference type="GO" id="GO:0046872">
    <property type="term" value="F:metal ion binding"/>
    <property type="evidence" value="ECO:0007669"/>
    <property type="project" value="UniProtKB-KW"/>
</dbReference>
<dbReference type="STRING" id="1965070.A0A3S3PBP8"/>
<name>A0A3S3PBP8_9ACAR</name>
<dbReference type="CDD" id="cd08662">
    <property type="entry name" value="M13"/>
    <property type="match status" value="1"/>
</dbReference>
<dbReference type="OrthoDB" id="6503838at2759"/>
<feature type="domain" description="Peptidase M13 N-terminal" evidence="9">
    <location>
        <begin position="1"/>
        <end position="236"/>
    </location>
</feature>
<evidence type="ECO:0000256" key="2">
    <source>
        <dbReference type="ARBA" id="ARBA00007357"/>
    </source>
</evidence>
<keyword evidence="4" id="KW-0479">Metal-binding</keyword>
<protein>
    <submittedName>
        <fullName evidence="10">Neprilysin-1-like protein</fullName>
    </submittedName>
</protein>
<dbReference type="PANTHER" id="PTHR11733:SF167">
    <property type="entry name" value="FI17812P1-RELATED"/>
    <property type="match status" value="1"/>
</dbReference>
<dbReference type="Pfam" id="PF05649">
    <property type="entry name" value="Peptidase_M13_N"/>
    <property type="match status" value="1"/>
</dbReference>
<dbReference type="InterPro" id="IPR000718">
    <property type="entry name" value="Peptidase_M13"/>
</dbReference>
<keyword evidence="11" id="KW-1185">Reference proteome</keyword>
<dbReference type="InterPro" id="IPR024079">
    <property type="entry name" value="MetalloPept_cat_dom_sf"/>
</dbReference>
<dbReference type="Pfam" id="PF01431">
    <property type="entry name" value="Peptidase_M13"/>
    <property type="match status" value="1"/>
</dbReference>
<dbReference type="GO" id="GO:0005886">
    <property type="term" value="C:plasma membrane"/>
    <property type="evidence" value="ECO:0007669"/>
    <property type="project" value="TreeGrafter"/>
</dbReference>
<dbReference type="SUPFAM" id="SSF55486">
    <property type="entry name" value="Metalloproteases ('zincins'), catalytic domain"/>
    <property type="match status" value="1"/>
</dbReference>
<dbReference type="Gene3D" id="1.10.1380.10">
    <property type="entry name" value="Neutral endopeptidase , domain2"/>
    <property type="match status" value="1"/>
</dbReference>
<dbReference type="GO" id="GO:0016485">
    <property type="term" value="P:protein processing"/>
    <property type="evidence" value="ECO:0007669"/>
    <property type="project" value="TreeGrafter"/>
</dbReference>
<comment type="caution">
    <text evidence="10">The sequence shown here is derived from an EMBL/GenBank/DDBJ whole genome shotgun (WGS) entry which is preliminary data.</text>
</comment>
<evidence type="ECO:0000256" key="5">
    <source>
        <dbReference type="ARBA" id="ARBA00022801"/>
    </source>
</evidence>
<evidence type="ECO:0000256" key="3">
    <source>
        <dbReference type="ARBA" id="ARBA00022670"/>
    </source>
</evidence>
<evidence type="ECO:0000256" key="4">
    <source>
        <dbReference type="ARBA" id="ARBA00022723"/>
    </source>
</evidence>
<dbReference type="PANTHER" id="PTHR11733">
    <property type="entry name" value="ZINC METALLOPROTEASE FAMILY M13 NEPRILYSIN-RELATED"/>
    <property type="match status" value="1"/>
</dbReference>
<comment type="similarity">
    <text evidence="2">Belongs to the peptidase M13 family.</text>
</comment>
<proteinExistence type="inferred from homology"/>
<accession>A0A3S3PBP8</accession>
<dbReference type="InterPro" id="IPR008753">
    <property type="entry name" value="Peptidase_M13_N"/>
</dbReference>
<dbReference type="EMBL" id="NCKU01000256">
    <property type="protein sequence ID" value="RWS16297.1"/>
    <property type="molecule type" value="Genomic_DNA"/>
</dbReference>
<evidence type="ECO:0000256" key="6">
    <source>
        <dbReference type="ARBA" id="ARBA00022833"/>
    </source>
</evidence>
<dbReference type="GO" id="GO:0004222">
    <property type="term" value="F:metalloendopeptidase activity"/>
    <property type="evidence" value="ECO:0007669"/>
    <property type="project" value="InterPro"/>
</dbReference>
<dbReference type="AlphaFoldDB" id="A0A3S3PBP8"/>
<keyword evidence="6" id="KW-0862">Zinc</keyword>
<organism evidence="10 11">
    <name type="scientific">Dinothrombium tinctorium</name>
    <dbReference type="NCBI Taxonomy" id="1965070"/>
    <lineage>
        <taxon>Eukaryota</taxon>
        <taxon>Metazoa</taxon>
        <taxon>Ecdysozoa</taxon>
        <taxon>Arthropoda</taxon>
        <taxon>Chelicerata</taxon>
        <taxon>Arachnida</taxon>
        <taxon>Acari</taxon>
        <taxon>Acariformes</taxon>
        <taxon>Trombidiformes</taxon>
        <taxon>Prostigmata</taxon>
        <taxon>Anystina</taxon>
        <taxon>Parasitengona</taxon>
        <taxon>Trombidioidea</taxon>
        <taxon>Trombidiidae</taxon>
        <taxon>Dinothrombium</taxon>
    </lineage>
</organism>
<evidence type="ECO:0000313" key="10">
    <source>
        <dbReference type="EMBL" id="RWS16297.1"/>
    </source>
</evidence>
<dbReference type="PRINTS" id="PR00786">
    <property type="entry name" value="NEPRILYSIN"/>
</dbReference>
<evidence type="ECO:0000313" key="11">
    <source>
        <dbReference type="Proteomes" id="UP000285301"/>
    </source>
</evidence>
<reference evidence="10 11" key="1">
    <citation type="journal article" date="2018" name="Gigascience">
        <title>Genomes of trombidid mites reveal novel predicted allergens and laterally-transferred genes associated with secondary metabolism.</title>
        <authorList>
            <person name="Dong X."/>
            <person name="Chaisiri K."/>
            <person name="Xia D."/>
            <person name="Armstrong S.D."/>
            <person name="Fang Y."/>
            <person name="Donnelly M.J."/>
            <person name="Kadowaki T."/>
            <person name="McGarry J.W."/>
            <person name="Darby A.C."/>
            <person name="Makepeace B.L."/>
        </authorList>
    </citation>
    <scope>NUCLEOTIDE SEQUENCE [LARGE SCALE GENOMIC DNA]</scope>
    <source>
        <strain evidence="10">UoL-WK</strain>
    </source>
</reference>
<evidence type="ECO:0000259" key="8">
    <source>
        <dbReference type="Pfam" id="PF01431"/>
    </source>
</evidence>
<dbReference type="Gene3D" id="3.40.390.10">
    <property type="entry name" value="Collagenase (Catalytic Domain)"/>
    <property type="match status" value="1"/>
</dbReference>
<dbReference type="InterPro" id="IPR018497">
    <property type="entry name" value="Peptidase_M13_C"/>
</dbReference>
<evidence type="ECO:0000259" key="9">
    <source>
        <dbReference type="Pfam" id="PF05649"/>
    </source>
</evidence>
<sequence>IDQPAFGIKEKYLRHSSNFTNEIDSYKTFIRKSVLLLRPHLSIDAVNVEIEKIIDFETKLVKATTRKGKNPKMDNKPTSLTNLEKRQKIKWIQFFETLFQEAEEKFTGSEPVFMRDYDYFDSLNDILKQTEKRQEKNVEMRNNIIEFQRVQIALKHVPSAFEECYSNTLNEFKIAFGFQYIQDHYDSRMTKEVEKLIHFLKLSMTLSIQSNGWMDNGAKLSAQKKLNEMTAQIAKPSWLKTESDVNKFYAKLGSITGENYCANFIQLNKWKRSEMYHQLHNTCEKAVWHWELISAKAMYNINENQITFPAGILQPPFYLIDGLASMNFGTLGNIVSHEIIHGFDDISSIMETDGDFDDWSRRKTYEQFSSKTQCFINQYSNYEDDFNKNIDGSLTLKENIADNGGLRRAFMAYKLYKIMNQGKVSLRLPFQMQKFNDEQLFFISFGNSWCAKTRFSSGEFSEDKKHSSTRWRVIGSLSNFNEFSRVFSCRKNSEMNPSHKCTLW</sequence>
<evidence type="ECO:0000256" key="1">
    <source>
        <dbReference type="ARBA" id="ARBA00001947"/>
    </source>
</evidence>
<evidence type="ECO:0000256" key="7">
    <source>
        <dbReference type="ARBA" id="ARBA00023049"/>
    </source>
</evidence>
<gene>
    <name evidence="10" type="ORF">B4U79_14599</name>
</gene>
<dbReference type="InterPro" id="IPR042089">
    <property type="entry name" value="Peptidase_M13_dom_2"/>
</dbReference>
<feature type="non-terminal residue" evidence="10">
    <location>
        <position position="1"/>
    </location>
</feature>
<keyword evidence="7" id="KW-0482">Metalloprotease</keyword>
<feature type="domain" description="Peptidase M13 C-terminal" evidence="8">
    <location>
        <begin position="297"/>
        <end position="502"/>
    </location>
</feature>